<evidence type="ECO:0000259" key="4">
    <source>
        <dbReference type="PROSITE" id="PS50995"/>
    </source>
</evidence>
<evidence type="ECO:0000256" key="2">
    <source>
        <dbReference type="ARBA" id="ARBA00023125"/>
    </source>
</evidence>
<evidence type="ECO:0000256" key="1">
    <source>
        <dbReference type="ARBA" id="ARBA00023015"/>
    </source>
</evidence>
<proteinExistence type="predicted"/>
<keyword evidence="2" id="KW-0238">DNA-binding</keyword>
<evidence type="ECO:0000313" key="5">
    <source>
        <dbReference type="EMBL" id="BDG68068.1"/>
    </source>
</evidence>
<keyword evidence="1" id="KW-0805">Transcription regulation</keyword>
<evidence type="ECO:0000313" key="6">
    <source>
        <dbReference type="Proteomes" id="UP000831692"/>
    </source>
</evidence>
<feature type="domain" description="HTH marR-type" evidence="4">
    <location>
        <begin position="1"/>
        <end position="132"/>
    </location>
</feature>
<dbReference type="SUPFAM" id="SSF46785">
    <property type="entry name" value="Winged helix' DNA-binding domain"/>
    <property type="match status" value="1"/>
</dbReference>
<dbReference type="PANTHER" id="PTHR42756">
    <property type="entry name" value="TRANSCRIPTIONAL REGULATOR, MARR"/>
    <property type="match status" value="1"/>
</dbReference>
<name>A0ABM7XSI2_9ENTE</name>
<dbReference type="SMART" id="SM00347">
    <property type="entry name" value="HTH_MARR"/>
    <property type="match status" value="1"/>
</dbReference>
<sequence>MNNLEEVLVNLQCELVAERTRLNPKTISWLQYDILNILNSETEMRPSKMSVLLGISRTKLSKALKELKLMNYIQQKPNDADGRELLTFLTKEGSHLLTTIDNGHTHLSEIANAVFNRKEKEQFAELAKKYLEALKTERLRYDE</sequence>
<dbReference type="InterPro" id="IPR036390">
    <property type="entry name" value="WH_DNA-bd_sf"/>
</dbReference>
<dbReference type="PANTHER" id="PTHR42756:SF1">
    <property type="entry name" value="TRANSCRIPTIONAL REPRESSOR OF EMRAB OPERON"/>
    <property type="match status" value="1"/>
</dbReference>
<dbReference type="PRINTS" id="PR00598">
    <property type="entry name" value="HTHMARR"/>
</dbReference>
<dbReference type="Pfam" id="PF12802">
    <property type="entry name" value="MarR_2"/>
    <property type="match status" value="1"/>
</dbReference>
<reference evidence="5 6" key="1">
    <citation type="submission" date="2022-03" db="EMBL/GenBank/DDBJ databases">
        <title>Complete genome sequence of Enterococcus innesii DB-1.</title>
        <authorList>
            <person name="Fukuda D."/>
            <person name="Nolasco-Hipolito C."/>
        </authorList>
    </citation>
    <scope>NUCLEOTIDE SEQUENCE [LARGE SCALE GENOMIC DNA]</scope>
    <source>
        <strain evidence="5 6">DB-1</strain>
    </source>
</reference>
<dbReference type="Proteomes" id="UP000831692">
    <property type="component" value="Chromosome"/>
</dbReference>
<evidence type="ECO:0000256" key="3">
    <source>
        <dbReference type="ARBA" id="ARBA00023163"/>
    </source>
</evidence>
<keyword evidence="3" id="KW-0804">Transcription</keyword>
<accession>A0ABM7XSI2</accession>
<dbReference type="GeneID" id="83457636"/>
<dbReference type="PROSITE" id="PS50995">
    <property type="entry name" value="HTH_MARR_2"/>
    <property type="match status" value="1"/>
</dbReference>
<gene>
    <name evidence="5" type="ORF">ENLAB_16320</name>
</gene>
<protein>
    <recommendedName>
        <fullName evidence="4">HTH marR-type domain-containing protein</fullName>
    </recommendedName>
</protein>
<dbReference type="EMBL" id="AP025635">
    <property type="protein sequence ID" value="BDG68068.1"/>
    <property type="molecule type" value="Genomic_DNA"/>
</dbReference>
<dbReference type="InterPro" id="IPR000835">
    <property type="entry name" value="HTH_MarR-typ"/>
</dbReference>
<dbReference type="RefSeq" id="WP_077454066.1">
    <property type="nucleotide sequence ID" value="NZ_AP025635.1"/>
</dbReference>
<organism evidence="5 6">
    <name type="scientific">Enterococcus innesii</name>
    <dbReference type="NCBI Taxonomy" id="2839759"/>
    <lineage>
        <taxon>Bacteria</taxon>
        <taxon>Bacillati</taxon>
        <taxon>Bacillota</taxon>
        <taxon>Bacilli</taxon>
        <taxon>Lactobacillales</taxon>
        <taxon>Enterococcaceae</taxon>
        <taxon>Enterococcus</taxon>
    </lineage>
</organism>
<keyword evidence="6" id="KW-1185">Reference proteome</keyword>
<dbReference type="Gene3D" id="1.10.10.10">
    <property type="entry name" value="Winged helix-like DNA-binding domain superfamily/Winged helix DNA-binding domain"/>
    <property type="match status" value="1"/>
</dbReference>
<dbReference type="InterPro" id="IPR036388">
    <property type="entry name" value="WH-like_DNA-bd_sf"/>
</dbReference>